<keyword evidence="2" id="KW-0333">Golgi apparatus</keyword>
<dbReference type="Pfam" id="PF05719">
    <property type="entry name" value="GPP34"/>
    <property type="match status" value="1"/>
</dbReference>
<dbReference type="RefSeq" id="WP_222969634.1">
    <property type="nucleotide sequence ID" value="NZ_JAINZZ010000094.1"/>
</dbReference>
<protein>
    <submittedName>
        <fullName evidence="5">GPP34 family phosphoprotein</fullName>
    </submittedName>
</protein>
<reference evidence="5 6" key="1">
    <citation type="submission" date="2021-08" db="EMBL/GenBank/DDBJ databases">
        <title>WGS of actinomycetes from Thailand.</title>
        <authorList>
            <person name="Thawai C."/>
        </authorList>
    </citation>
    <scope>NUCLEOTIDE SEQUENCE [LARGE SCALE GENOMIC DNA]</scope>
    <source>
        <strain evidence="5 6">PLK6-54</strain>
    </source>
</reference>
<sequence>MNATARDLALVVLGLPPDRSVAQGDLSLALAGAEVVDLVTAGALSLTGDRFVPGPEVATGDPLLDEAVASLVRREPGETVQQWLWRRGSGLAARYARDLEQAGHLVRPRRRGLAGYAARLAPSDPHAIAGSPATALSPARERAEERGASGEPVLAALLGALGIVAAAADHPSDTAGSGSAGAGDSLPAAADADAVAVETVLAAVGDAVTRLEAIRLRRDVEQAAFDNVWRG</sequence>
<gene>
    <name evidence="5" type="ORF">K7862_35590</name>
</gene>
<keyword evidence="4" id="KW-0472">Membrane</keyword>
<evidence type="ECO:0000313" key="6">
    <source>
        <dbReference type="Proteomes" id="UP000778578"/>
    </source>
</evidence>
<dbReference type="Proteomes" id="UP000778578">
    <property type="component" value="Unassembled WGS sequence"/>
</dbReference>
<evidence type="ECO:0000256" key="2">
    <source>
        <dbReference type="ARBA" id="ARBA00023034"/>
    </source>
</evidence>
<keyword evidence="3" id="KW-0446">Lipid-binding</keyword>
<evidence type="ECO:0000313" key="5">
    <source>
        <dbReference type="EMBL" id="MBY8882918.1"/>
    </source>
</evidence>
<evidence type="ECO:0000256" key="3">
    <source>
        <dbReference type="ARBA" id="ARBA00023121"/>
    </source>
</evidence>
<dbReference type="Gene3D" id="1.10.3630.10">
    <property type="entry name" value="yeast vps74-n-term truncation variant domain like"/>
    <property type="match status" value="1"/>
</dbReference>
<keyword evidence="6" id="KW-1185">Reference proteome</keyword>
<dbReference type="InterPro" id="IPR038261">
    <property type="entry name" value="GPP34-like_sf"/>
</dbReference>
<proteinExistence type="predicted"/>
<evidence type="ECO:0000256" key="4">
    <source>
        <dbReference type="ARBA" id="ARBA00023136"/>
    </source>
</evidence>
<dbReference type="EMBL" id="JAINZZ010000094">
    <property type="protein sequence ID" value="MBY8882918.1"/>
    <property type="molecule type" value="Genomic_DNA"/>
</dbReference>
<comment type="subcellular location">
    <subcellularLocation>
        <location evidence="1">Golgi apparatus membrane</location>
        <topology evidence="1">Peripheral membrane protein</topology>
        <orientation evidence="1">Cytoplasmic side</orientation>
    </subcellularLocation>
</comment>
<accession>A0ABS7QIX3</accession>
<comment type="caution">
    <text evidence="5">The sequence shown here is derived from an EMBL/GenBank/DDBJ whole genome shotgun (WGS) entry which is preliminary data.</text>
</comment>
<evidence type="ECO:0000256" key="1">
    <source>
        <dbReference type="ARBA" id="ARBA00004255"/>
    </source>
</evidence>
<dbReference type="InterPro" id="IPR008628">
    <property type="entry name" value="GPP34-like"/>
</dbReference>
<organism evidence="5 6">
    <name type="scientific">Actinacidiphila acidipaludis</name>
    <dbReference type="NCBI Taxonomy" id="2873382"/>
    <lineage>
        <taxon>Bacteria</taxon>
        <taxon>Bacillati</taxon>
        <taxon>Actinomycetota</taxon>
        <taxon>Actinomycetes</taxon>
        <taxon>Kitasatosporales</taxon>
        <taxon>Streptomycetaceae</taxon>
        <taxon>Actinacidiphila</taxon>
    </lineage>
</organism>
<name>A0ABS7QIX3_9ACTN</name>